<gene>
    <name evidence="2" type="ORF">Pph01_16610</name>
</gene>
<evidence type="ECO:0000256" key="1">
    <source>
        <dbReference type="SAM" id="SignalP"/>
    </source>
</evidence>
<dbReference type="EMBL" id="BOOP01000005">
    <property type="protein sequence ID" value="GII36658.1"/>
    <property type="molecule type" value="Genomic_DNA"/>
</dbReference>
<comment type="caution">
    <text evidence="2">The sequence shown here is derived from an EMBL/GenBank/DDBJ whole genome shotgun (WGS) entry which is preliminary data.</text>
</comment>
<dbReference type="AlphaFoldDB" id="A0A8J3U176"/>
<feature type="signal peptide" evidence="1">
    <location>
        <begin position="1"/>
        <end position="32"/>
    </location>
</feature>
<dbReference type="Proteomes" id="UP000622547">
    <property type="component" value="Unassembled WGS sequence"/>
</dbReference>
<feature type="chain" id="PRO_5044764942" evidence="1">
    <location>
        <begin position="33"/>
        <end position="89"/>
    </location>
</feature>
<name>A0A8J3U176_9ACTN</name>
<reference evidence="2 3" key="1">
    <citation type="submission" date="2021-01" db="EMBL/GenBank/DDBJ databases">
        <title>Whole genome shotgun sequence of Planotetraspora phitsanulokensis NBRC 104273.</title>
        <authorList>
            <person name="Komaki H."/>
            <person name="Tamura T."/>
        </authorList>
    </citation>
    <scope>NUCLEOTIDE SEQUENCE [LARGE SCALE GENOMIC DNA]</scope>
    <source>
        <strain evidence="2 3">NBRC 104273</strain>
    </source>
</reference>
<protein>
    <submittedName>
        <fullName evidence="2">Uncharacterized protein</fullName>
    </submittedName>
</protein>
<sequence length="89" mass="8697">MKRLAGSPVTWSGTTVALPTAAVAAVSAPAWVAGTVSKTAVIERAAKAANGLGMRTGGTSSGKTECACTIRLAAPDPPIPSGDNSGFIA</sequence>
<proteinExistence type="predicted"/>
<organism evidence="2 3">
    <name type="scientific">Planotetraspora phitsanulokensis</name>
    <dbReference type="NCBI Taxonomy" id="575192"/>
    <lineage>
        <taxon>Bacteria</taxon>
        <taxon>Bacillati</taxon>
        <taxon>Actinomycetota</taxon>
        <taxon>Actinomycetes</taxon>
        <taxon>Streptosporangiales</taxon>
        <taxon>Streptosporangiaceae</taxon>
        <taxon>Planotetraspora</taxon>
    </lineage>
</organism>
<evidence type="ECO:0000313" key="2">
    <source>
        <dbReference type="EMBL" id="GII36658.1"/>
    </source>
</evidence>
<keyword evidence="3" id="KW-1185">Reference proteome</keyword>
<keyword evidence="1" id="KW-0732">Signal</keyword>
<evidence type="ECO:0000313" key="3">
    <source>
        <dbReference type="Proteomes" id="UP000622547"/>
    </source>
</evidence>
<accession>A0A8J3U176</accession>